<reference evidence="2 3" key="1">
    <citation type="journal article" date="2020" name="Microb. Ecol.">
        <title>Ecogenomics of the Marine Benthic Filamentous Cyanobacterium Adonisia.</title>
        <authorList>
            <person name="Walter J.M."/>
            <person name="Coutinho F.H."/>
            <person name="Leomil L."/>
            <person name="Hargreaves P.I."/>
            <person name="Campeao M.E."/>
            <person name="Vieira V.V."/>
            <person name="Silva B.S."/>
            <person name="Fistarol G.O."/>
            <person name="Salomon P.S."/>
            <person name="Sawabe T."/>
            <person name="Mino S."/>
            <person name="Hosokawa M."/>
            <person name="Miyashita H."/>
            <person name="Maruyama F."/>
            <person name="van Verk M.C."/>
            <person name="Dutilh B.E."/>
            <person name="Thompson C.C."/>
            <person name="Thompson F.L."/>
        </authorList>
    </citation>
    <scope>NUCLEOTIDE SEQUENCE [LARGE SCALE GENOMIC DNA]</scope>
    <source>
        <strain evidence="2 3">CCMR0081</strain>
    </source>
</reference>
<gene>
    <name evidence="2" type="ORF">DXZ20_32900</name>
</gene>
<name>A0A6M0RWU2_9CYAN</name>
<sequence length="197" mass="23096">MVLSPIQSSLAGKLLTMSRLNWDRVHTLPQDYWLRPAYPEDLSQLVELLLTSFYPQHRCNRWLYPLMRMGIQEDIKRRLKHSSNQYGCLVVIDKSAGAAIVGTVEISLRSQLWQPLQPRRPYIANVAVERQHRRRGLAQQMLLACEYIGKNWGCQQLYLHVATDNPPAIALYHKIGYQLHSQHPWQRKQMMVKELFH</sequence>
<dbReference type="PANTHER" id="PTHR47426:SF3">
    <property type="entry name" value="GCN5-RELATED N-ACETYLTRANSFERASE 6, CHLOROPLASTIC"/>
    <property type="match status" value="1"/>
</dbReference>
<keyword evidence="2" id="KW-0808">Transferase</keyword>
<evidence type="ECO:0000313" key="3">
    <source>
        <dbReference type="Proteomes" id="UP000481033"/>
    </source>
</evidence>
<dbReference type="Gene3D" id="3.40.630.30">
    <property type="match status" value="1"/>
</dbReference>
<dbReference type="PANTHER" id="PTHR47426">
    <property type="entry name" value="ACYL-COA N-ACYLTRANSFERASES (NAT) SUPERFAMILY PROTEIN"/>
    <property type="match status" value="1"/>
</dbReference>
<dbReference type="SUPFAM" id="SSF55729">
    <property type="entry name" value="Acyl-CoA N-acyltransferases (Nat)"/>
    <property type="match status" value="1"/>
</dbReference>
<dbReference type="InterPro" id="IPR016181">
    <property type="entry name" value="Acyl_CoA_acyltransferase"/>
</dbReference>
<comment type="caution">
    <text evidence="2">The sequence shown here is derived from an EMBL/GenBank/DDBJ whole genome shotgun (WGS) entry which is preliminary data.</text>
</comment>
<dbReference type="AlphaFoldDB" id="A0A6M0RWU2"/>
<dbReference type="Proteomes" id="UP000481033">
    <property type="component" value="Unassembled WGS sequence"/>
</dbReference>
<dbReference type="PROSITE" id="PS51186">
    <property type="entry name" value="GNAT"/>
    <property type="match status" value="1"/>
</dbReference>
<proteinExistence type="predicted"/>
<dbReference type="GO" id="GO:0016747">
    <property type="term" value="F:acyltransferase activity, transferring groups other than amino-acyl groups"/>
    <property type="evidence" value="ECO:0007669"/>
    <property type="project" value="InterPro"/>
</dbReference>
<dbReference type="EMBL" id="QXHD01000004">
    <property type="protein sequence ID" value="NEZ60360.1"/>
    <property type="molecule type" value="Genomic_DNA"/>
</dbReference>
<feature type="domain" description="N-acetyltransferase" evidence="1">
    <location>
        <begin position="32"/>
        <end position="197"/>
    </location>
</feature>
<accession>A0A6M0RWU2</accession>
<keyword evidence="3" id="KW-1185">Reference proteome</keyword>
<dbReference type="Pfam" id="PF00583">
    <property type="entry name" value="Acetyltransf_1"/>
    <property type="match status" value="1"/>
</dbReference>
<dbReference type="CDD" id="cd04301">
    <property type="entry name" value="NAT_SF"/>
    <property type="match status" value="1"/>
</dbReference>
<dbReference type="InterPro" id="IPR000182">
    <property type="entry name" value="GNAT_dom"/>
</dbReference>
<evidence type="ECO:0000259" key="1">
    <source>
        <dbReference type="PROSITE" id="PS51186"/>
    </source>
</evidence>
<evidence type="ECO:0000313" key="2">
    <source>
        <dbReference type="EMBL" id="NEZ60360.1"/>
    </source>
</evidence>
<organism evidence="2 3">
    <name type="scientific">Adonisia turfae CCMR0081</name>
    <dbReference type="NCBI Taxonomy" id="2292702"/>
    <lineage>
        <taxon>Bacteria</taxon>
        <taxon>Bacillati</taxon>
        <taxon>Cyanobacteriota</taxon>
        <taxon>Adonisia</taxon>
        <taxon>Adonisia turfae</taxon>
    </lineage>
</organism>
<protein>
    <submittedName>
        <fullName evidence="2">GNAT family N-acetyltransferase</fullName>
    </submittedName>
</protein>